<keyword evidence="4" id="KW-0249">Electron transport</keyword>
<evidence type="ECO:0000256" key="5">
    <source>
        <dbReference type="ARBA" id="ARBA00023004"/>
    </source>
</evidence>
<comment type="caution">
    <text evidence="9">The sequence shown here is derived from an EMBL/GenBank/DDBJ whole genome shotgun (WGS) entry which is preliminary data.</text>
</comment>
<keyword evidence="1" id="KW-0813">Transport</keyword>
<evidence type="ECO:0000259" key="8">
    <source>
        <dbReference type="PROSITE" id="PS51007"/>
    </source>
</evidence>
<keyword evidence="3 6" id="KW-0479">Metal-binding</keyword>
<reference evidence="9" key="1">
    <citation type="submission" date="2022-03" db="EMBL/GenBank/DDBJ databases">
        <title>The complete genome sequence of a Methyloterrigena soli.</title>
        <authorList>
            <person name="Zi Z."/>
        </authorList>
    </citation>
    <scope>NUCLEOTIDE SEQUENCE</scope>
    <source>
        <strain evidence="9">M48</strain>
    </source>
</reference>
<evidence type="ECO:0000256" key="6">
    <source>
        <dbReference type="PROSITE-ProRule" id="PRU00433"/>
    </source>
</evidence>
<keyword evidence="5 6" id="KW-0408">Iron</keyword>
<dbReference type="PROSITE" id="PS51007">
    <property type="entry name" value="CYTC"/>
    <property type="match status" value="1"/>
</dbReference>
<organism evidence="9 10">
    <name type="scientific">Paradevosia shaoguanensis</name>
    <dbReference type="NCBI Taxonomy" id="1335043"/>
    <lineage>
        <taxon>Bacteria</taxon>
        <taxon>Pseudomonadati</taxon>
        <taxon>Pseudomonadota</taxon>
        <taxon>Alphaproteobacteria</taxon>
        <taxon>Hyphomicrobiales</taxon>
        <taxon>Devosiaceae</taxon>
        <taxon>Paradevosia</taxon>
    </lineage>
</organism>
<evidence type="ECO:0000256" key="2">
    <source>
        <dbReference type="ARBA" id="ARBA00022617"/>
    </source>
</evidence>
<dbReference type="Gene3D" id="1.10.760.10">
    <property type="entry name" value="Cytochrome c-like domain"/>
    <property type="match status" value="1"/>
</dbReference>
<evidence type="ECO:0000256" key="7">
    <source>
        <dbReference type="SAM" id="MobiDB-lite"/>
    </source>
</evidence>
<dbReference type="InterPro" id="IPR002327">
    <property type="entry name" value="Cyt_c_1A/1B"/>
</dbReference>
<name>A0AA41QIL6_9HYPH</name>
<dbReference type="InterPro" id="IPR009056">
    <property type="entry name" value="Cyt_c-like_dom"/>
</dbReference>
<evidence type="ECO:0000256" key="3">
    <source>
        <dbReference type="ARBA" id="ARBA00022723"/>
    </source>
</evidence>
<feature type="compositionally biased region" description="Low complexity" evidence="7">
    <location>
        <begin position="188"/>
        <end position="273"/>
    </location>
</feature>
<sequence length="273" mass="26891">MDSFQFNKIAGAVLGTLLFVMATGFLAEAIYHPIEERGPGYALPEPAAGEAAGGAAAAAEPEVSLGTLLAAADATAGAAAVKKCQSCHDFSEGGPNKTGPNLFGVVGRPIGSHEGYTYSAGMEEHHAKGDVWSFENLNAFLTNPKGFTPGTKMSYSGDKEAKDRANILAYLQTLSASPVPFPAPDAAPAPAAEAPAAGAPAAEAPAAQPAAPAATETPAPAAPAAETPAPAATETPAPAATETPAPAATETPAAPATQAPATETAPAAPAATN</sequence>
<dbReference type="PRINTS" id="PR00604">
    <property type="entry name" value="CYTCHRMECIAB"/>
</dbReference>
<proteinExistence type="predicted"/>
<dbReference type="Proteomes" id="UP001156140">
    <property type="component" value="Unassembled WGS sequence"/>
</dbReference>
<feature type="domain" description="Cytochrome c" evidence="8">
    <location>
        <begin position="72"/>
        <end position="175"/>
    </location>
</feature>
<evidence type="ECO:0000256" key="1">
    <source>
        <dbReference type="ARBA" id="ARBA00022448"/>
    </source>
</evidence>
<dbReference type="SUPFAM" id="SSF46626">
    <property type="entry name" value="Cytochrome c"/>
    <property type="match status" value="1"/>
</dbReference>
<dbReference type="GO" id="GO:0046872">
    <property type="term" value="F:metal ion binding"/>
    <property type="evidence" value="ECO:0007669"/>
    <property type="project" value="UniProtKB-KW"/>
</dbReference>
<evidence type="ECO:0000313" key="10">
    <source>
        <dbReference type="Proteomes" id="UP001156140"/>
    </source>
</evidence>
<dbReference type="PANTHER" id="PTHR11961">
    <property type="entry name" value="CYTOCHROME C"/>
    <property type="match status" value="1"/>
</dbReference>
<evidence type="ECO:0000313" key="9">
    <source>
        <dbReference type="EMBL" id="MCI0125284.1"/>
    </source>
</evidence>
<dbReference type="InterPro" id="IPR036909">
    <property type="entry name" value="Cyt_c-like_dom_sf"/>
</dbReference>
<protein>
    <submittedName>
        <fullName evidence="9">Cytochrome c family protein</fullName>
    </submittedName>
</protein>
<dbReference type="GO" id="GO:0020037">
    <property type="term" value="F:heme binding"/>
    <property type="evidence" value="ECO:0007669"/>
    <property type="project" value="InterPro"/>
</dbReference>
<feature type="region of interest" description="Disordered" evidence="7">
    <location>
        <begin position="181"/>
        <end position="273"/>
    </location>
</feature>
<accession>A0AA41QIL6</accession>
<dbReference type="RefSeq" id="WP_035036672.1">
    <property type="nucleotide sequence ID" value="NZ_JAKETQ010000001.1"/>
</dbReference>
<keyword evidence="2 6" id="KW-0349">Heme</keyword>
<dbReference type="AlphaFoldDB" id="A0AA41QIL6"/>
<keyword evidence="10" id="KW-1185">Reference proteome</keyword>
<dbReference type="GO" id="GO:0009055">
    <property type="term" value="F:electron transfer activity"/>
    <property type="evidence" value="ECO:0007669"/>
    <property type="project" value="InterPro"/>
</dbReference>
<evidence type="ECO:0000256" key="4">
    <source>
        <dbReference type="ARBA" id="ARBA00022982"/>
    </source>
</evidence>
<dbReference type="EMBL" id="JALAZD010000001">
    <property type="protein sequence ID" value="MCI0125284.1"/>
    <property type="molecule type" value="Genomic_DNA"/>
</dbReference>
<gene>
    <name evidence="9" type="ORF">ML536_00435</name>
</gene>